<name>J1JZZ5_9HYPH</name>
<dbReference type="Proteomes" id="UP000008952">
    <property type="component" value="Unassembled WGS sequence"/>
</dbReference>
<gene>
    <name evidence="2" type="ORF">ME5_00731</name>
</gene>
<dbReference type="OrthoDB" id="8722893at2"/>
<comment type="caution">
    <text evidence="2">The sequence shown here is derived from an EMBL/GenBank/DDBJ whole genome shotgun (WGS) entry which is preliminary data.</text>
</comment>
<keyword evidence="1" id="KW-0812">Transmembrane</keyword>
<dbReference type="Pfam" id="PF12318">
    <property type="entry name" value="FAD-SLDH"/>
    <property type="match status" value="1"/>
</dbReference>
<evidence type="ECO:0000256" key="1">
    <source>
        <dbReference type="SAM" id="Phobius"/>
    </source>
</evidence>
<organism evidence="2 3">
    <name type="scientific">Bartonella tamiae Th239</name>
    <dbReference type="NCBI Taxonomy" id="1094558"/>
    <lineage>
        <taxon>Bacteria</taxon>
        <taxon>Pseudomonadati</taxon>
        <taxon>Pseudomonadota</taxon>
        <taxon>Alphaproteobacteria</taxon>
        <taxon>Hyphomicrobiales</taxon>
        <taxon>Bartonellaceae</taxon>
        <taxon>Bartonella</taxon>
    </lineage>
</organism>
<dbReference type="HOGENOM" id="CLU_098949_1_1_5"/>
<keyword evidence="1" id="KW-0472">Membrane</keyword>
<dbReference type="AlphaFoldDB" id="J1JZZ5"/>
<keyword evidence="1" id="KW-1133">Transmembrane helix</keyword>
<proteinExistence type="predicted"/>
<sequence length="192" mass="21604">MSKQNVSSVRAETIQKNMMSRRQILYGGVLATMTISFLPNMIRPSFAVSSTENFPKNFATISRMLVGRHALNDSVIMRGWTGLVDKFSDFSGRYHALEKAIFTSKLTSIEVIKTSTLFKDPIHKQTIMEIISAYYLGRIGEIHANSETNKAYPVTFSQALMWEPTIDVTVLPTYARGGPGYWHETPQTLTTD</sequence>
<reference evidence="2 3" key="1">
    <citation type="submission" date="2012-03" db="EMBL/GenBank/DDBJ databases">
        <title>The Genome Sequence of Bartonella tamiae Th239.</title>
        <authorList>
            <consortium name="The Broad Institute Genome Sequencing Platform"/>
            <consortium name="The Broad Institute Genome Sequencing Center for Infectious Disease"/>
            <person name="Feldgarden M."/>
            <person name="Kirby J."/>
            <person name="Kosoy M."/>
            <person name="Birtles R."/>
            <person name="Probert W.S."/>
            <person name="Chiaraviglio L."/>
            <person name="Young S.K."/>
            <person name="Zeng Q."/>
            <person name="Gargeya S."/>
            <person name="Fitzgerald M."/>
            <person name="Haas B."/>
            <person name="Abouelleil A."/>
            <person name="Alvarado L."/>
            <person name="Arachchi H.M."/>
            <person name="Berlin A."/>
            <person name="Chapman S.B."/>
            <person name="Gearin G."/>
            <person name="Goldberg J."/>
            <person name="Griggs A."/>
            <person name="Gujja S."/>
            <person name="Hansen M."/>
            <person name="Heiman D."/>
            <person name="Howarth C."/>
            <person name="Larimer J."/>
            <person name="Lui A."/>
            <person name="MacDonald P.J.P."/>
            <person name="McCowen C."/>
            <person name="Montmayeur A."/>
            <person name="Murphy C."/>
            <person name="Neiman D."/>
            <person name="Pearson M."/>
            <person name="Priest M."/>
            <person name="Roberts A."/>
            <person name="Saif S."/>
            <person name="Shea T."/>
            <person name="Sisk P."/>
            <person name="Stolte C."/>
            <person name="Sykes S."/>
            <person name="Wortman J."/>
            <person name="Nusbaum C."/>
            <person name="Birren B."/>
        </authorList>
    </citation>
    <scope>NUCLEOTIDE SEQUENCE [LARGE SCALE GENOMIC DNA]</scope>
    <source>
        <strain evidence="2 3">Th239</strain>
    </source>
</reference>
<protein>
    <submittedName>
        <fullName evidence="2">Uncharacterized protein</fullName>
    </submittedName>
</protein>
<dbReference type="EMBL" id="AIMB01000007">
    <property type="protein sequence ID" value="EJF90330.1"/>
    <property type="molecule type" value="Genomic_DNA"/>
</dbReference>
<feature type="transmembrane region" description="Helical" evidence="1">
    <location>
        <begin position="24"/>
        <end position="42"/>
    </location>
</feature>
<evidence type="ECO:0000313" key="2">
    <source>
        <dbReference type="EMBL" id="EJF90330.1"/>
    </source>
</evidence>
<accession>J1JZZ5</accession>
<keyword evidence="3" id="KW-1185">Reference proteome</keyword>
<dbReference type="RefSeq" id="WP_008038528.1">
    <property type="nucleotide sequence ID" value="NZ_JH725147.1"/>
</dbReference>
<dbReference type="STRING" id="1094558.ME5_00731"/>
<dbReference type="PATRIC" id="fig|1094558.3.peg.799"/>
<evidence type="ECO:0000313" key="3">
    <source>
        <dbReference type="Proteomes" id="UP000008952"/>
    </source>
</evidence>
<dbReference type="InterPro" id="IPR024651">
    <property type="entry name" value="FAD-SLDH_ssu"/>
</dbReference>
<dbReference type="eggNOG" id="ENOG5032SIU">
    <property type="taxonomic scope" value="Bacteria"/>
</dbReference>